<reference evidence="8" key="2">
    <citation type="submission" date="2020-02" db="EMBL/GenBank/DDBJ databases">
        <authorList>
            <person name="Matsumoto Y."/>
            <person name="Motooka D."/>
            <person name="Nakamura S."/>
        </authorList>
    </citation>
    <scope>NUCLEOTIDE SEQUENCE</scope>
    <source>
        <strain evidence="8">JCM 13671</strain>
    </source>
</reference>
<feature type="transmembrane region" description="Helical" evidence="7">
    <location>
        <begin position="237"/>
        <end position="259"/>
    </location>
</feature>
<feature type="transmembrane region" description="Helical" evidence="7">
    <location>
        <begin position="279"/>
        <end position="305"/>
    </location>
</feature>
<dbReference type="OrthoDB" id="147639at2"/>
<keyword evidence="9" id="KW-1185">Reference proteome</keyword>
<evidence type="ECO:0000256" key="1">
    <source>
        <dbReference type="ARBA" id="ARBA00004651"/>
    </source>
</evidence>
<dbReference type="Proteomes" id="UP000466931">
    <property type="component" value="Chromosome"/>
</dbReference>
<keyword evidence="4 7" id="KW-0812">Transmembrane</keyword>
<keyword evidence="6 7" id="KW-0472">Membrane</keyword>
<evidence type="ECO:0000313" key="8">
    <source>
        <dbReference type="EMBL" id="BBZ31401.1"/>
    </source>
</evidence>
<sequence>MGGYWAAFIARRTLAMIPVFLGATLLIYAMVFLLPGDPIVALGGDRPLSPAIVAQLRAQYHLDDPFWLQYLRYLGNILRGDFGTSFSGLPVRDVLAQAFPVTLRLALVALVVETVFGIVFGVLAGLRRGGWFDATVLLASLVIIAIPIFVLGFLAQFVFGVRLGIAPVTVGDQATFGRLLLPGIVLGSVSFAYVVRLTRSAVAENAGADYVRTATAKGLSRPRVVTVHILRNSLIPVVTFLGADFGALMAGAVVTEGIFNIHGIGGALYQAVTRQEAPTVVSIVTVLVMVYLLANLLVDLLYAALDPRIREAGRV</sequence>
<evidence type="ECO:0000256" key="5">
    <source>
        <dbReference type="ARBA" id="ARBA00022989"/>
    </source>
</evidence>
<evidence type="ECO:0000256" key="7">
    <source>
        <dbReference type="RuleBase" id="RU363032"/>
    </source>
</evidence>
<dbReference type="Pfam" id="PF00528">
    <property type="entry name" value="BPD_transp_1"/>
    <property type="match status" value="1"/>
</dbReference>
<dbReference type="EMBL" id="AP022612">
    <property type="protein sequence ID" value="BBZ31401.1"/>
    <property type="molecule type" value="Genomic_DNA"/>
</dbReference>
<evidence type="ECO:0000313" key="9">
    <source>
        <dbReference type="Proteomes" id="UP000466931"/>
    </source>
</evidence>
<dbReference type="PANTHER" id="PTHR43163:SF7">
    <property type="entry name" value="DIPEPTIDE-TRANSPORT INTEGRAL MEMBRANE PROTEIN ABC TRANSPORTER DPPB-RELATED"/>
    <property type="match status" value="1"/>
</dbReference>
<feature type="transmembrane region" description="Helical" evidence="7">
    <location>
        <begin position="136"/>
        <end position="159"/>
    </location>
</feature>
<proteinExistence type="inferred from homology"/>
<dbReference type="InterPro" id="IPR035906">
    <property type="entry name" value="MetI-like_sf"/>
</dbReference>
<dbReference type="GO" id="GO:0055085">
    <property type="term" value="P:transmembrane transport"/>
    <property type="evidence" value="ECO:0007669"/>
    <property type="project" value="InterPro"/>
</dbReference>
<organism evidence="8 9">
    <name type="scientific">Mycolicibacterium confluentis</name>
    <dbReference type="NCBI Taxonomy" id="28047"/>
    <lineage>
        <taxon>Bacteria</taxon>
        <taxon>Bacillati</taxon>
        <taxon>Actinomycetota</taxon>
        <taxon>Actinomycetes</taxon>
        <taxon>Mycobacteriales</taxon>
        <taxon>Mycobacteriaceae</taxon>
        <taxon>Mycolicibacterium</taxon>
    </lineage>
</organism>
<dbReference type="GO" id="GO:0005886">
    <property type="term" value="C:plasma membrane"/>
    <property type="evidence" value="ECO:0007669"/>
    <property type="project" value="UniProtKB-SubCell"/>
</dbReference>
<name>A0A7I7XQ88_9MYCO</name>
<keyword evidence="3" id="KW-1003">Cell membrane</keyword>
<evidence type="ECO:0000256" key="6">
    <source>
        <dbReference type="ARBA" id="ARBA00023136"/>
    </source>
</evidence>
<evidence type="ECO:0000256" key="2">
    <source>
        <dbReference type="ARBA" id="ARBA00022448"/>
    </source>
</evidence>
<dbReference type="RefSeq" id="WP_085152384.1">
    <property type="nucleotide sequence ID" value="NZ_AP022612.1"/>
</dbReference>
<dbReference type="Pfam" id="PF19300">
    <property type="entry name" value="BPD_transp_1_N"/>
    <property type="match status" value="1"/>
</dbReference>
<protein>
    <submittedName>
        <fullName evidence="8">Peptide ABC transporter</fullName>
    </submittedName>
</protein>
<dbReference type="InterPro" id="IPR000515">
    <property type="entry name" value="MetI-like"/>
</dbReference>
<dbReference type="PROSITE" id="PS50928">
    <property type="entry name" value="ABC_TM1"/>
    <property type="match status" value="1"/>
</dbReference>
<dbReference type="SUPFAM" id="SSF161098">
    <property type="entry name" value="MetI-like"/>
    <property type="match status" value="1"/>
</dbReference>
<dbReference type="Gene3D" id="1.10.3720.10">
    <property type="entry name" value="MetI-like"/>
    <property type="match status" value="1"/>
</dbReference>
<gene>
    <name evidence="8" type="primary">dppB</name>
    <name evidence="8" type="ORF">MCNF_00060</name>
</gene>
<keyword evidence="5 7" id="KW-1133">Transmembrane helix</keyword>
<reference evidence="8" key="1">
    <citation type="journal article" date="2019" name="Emerg. Microbes Infect.">
        <title>Comprehensive subspecies identification of 175 nontuberculous mycobacteria species based on 7547 genomic profiles.</title>
        <authorList>
            <person name="Matsumoto Y."/>
            <person name="Kinjo T."/>
            <person name="Motooka D."/>
            <person name="Nabeya D."/>
            <person name="Jung N."/>
            <person name="Uechi K."/>
            <person name="Horii T."/>
            <person name="Iida T."/>
            <person name="Fujita J."/>
            <person name="Nakamura S."/>
        </authorList>
    </citation>
    <scope>NUCLEOTIDE SEQUENCE [LARGE SCALE GENOMIC DNA]</scope>
    <source>
        <strain evidence="8">JCM 13671</strain>
    </source>
</reference>
<feature type="transmembrane region" description="Helical" evidence="7">
    <location>
        <begin position="105"/>
        <end position="124"/>
    </location>
</feature>
<feature type="transmembrane region" description="Helical" evidence="7">
    <location>
        <begin position="12"/>
        <end position="34"/>
    </location>
</feature>
<dbReference type="CDD" id="cd06261">
    <property type="entry name" value="TM_PBP2"/>
    <property type="match status" value="1"/>
</dbReference>
<comment type="subcellular location">
    <subcellularLocation>
        <location evidence="1 7">Cell membrane</location>
        <topology evidence="1 7">Multi-pass membrane protein</topology>
    </subcellularLocation>
</comment>
<keyword evidence="2 7" id="KW-0813">Transport</keyword>
<dbReference type="InterPro" id="IPR045621">
    <property type="entry name" value="BPD_transp_1_N"/>
</dbReference>
<evidence type="ECO:0000256" key="4">
    <source>
        <dbReference type="ARBA" id="ARBA00022692"/>
    </source>
</evidence>
<feature type="transmembrane region" description="Helical" evidence="7">
    <location>
        <begin position="179"/>
        <end position="195"/>
    </location>
</feature>
<dbReference type="AlphaFoldDB" id="A0A7I7XQ88"/>
<comment type="similarity">
    <text evidence="7">Belongs to the binding-protein-dependent transport system permease family.</text>
</comment>
<dbReference type="PANTHER" id="PTHR43163">
    <property type="entry name" value="DIPEPTIDE TRANSPORT SYSTEM PERMEASE PROTEIN DPPB-RELATED"/>
    <property type="match status" value="1"/>
</dbReference>
<evidence type="ECO:0000256" key="3">
    <source>
        <dbReference type="ARBA" id="ARBA00022475"/>
    </source>
</evidence>
<accession>A0A7I7XQ88</accession>